<keyword evidence="2" id="KW-1133">Transmembrane helix</keyword>
<name>A0A1I7UG19_9PELO</name>
<keyword evidence="3" id="KW-1185">Reference proteome</keyword>
<feature type="region of interest" description="Disordered" evidence="1">
    <location>
        <begin position="1"/>
        <end position="30"/>
    </location>
</feature>
<keyword evidence="2" id="KW-0472">Membrane</keyword>
<reference evidence="4" key="1">
    <citation type="submission" date="2016-11" db="UniProtKB">
        <authorList>
            <consortium name="WormBaseParasite"/>
        </authorList>
    </citation>
    <scope>IDENTIFICATION</scope>
</reference>
<proteinExistence type="predicted"/>
<feature type="transmembrane region" description="Helical" evidence="2">
    <location>
        <begin position="165"/>
        <end position="192"/>
    </location>
</feature>
<keyword evidence="2" id="KW-0812">Transmembrane</keyword>
<feature type="region of interest" description="Disordered" evidence="1">
    <location>
        <begin position="212"/>
        <end position="244"/>
    </location>
</feature>
<accession>A0A1I7UG19</accession>
<evidence type="ECO:0000256" key="1">
    <source>
        <dbReference type="SAM" id="MobiDB-lite"/>
    </source>
</evidence>
<evidence type="ECO:0000256" key="2">
    <source>
        <dbReference type="SAM" id="Phobius"/>
    </source>
</evidence>
<organism evidence="3 4">
    <name type="scientific">Caenorhabditis tropicalis</name>
    <dbReference type="NCBI Taxonomy" id="1561998"/>
    <lineage>
        <taxon>Eukaryota</taxon>
        <taxon>Metazoa</taxon>
        <taxon>Ecdysozoa</taxon>
        <taxon>Nematoda</taxon>
        <taxon>Chromadorea</taxon>
        <taxon>Rhabditida</taxon>
        <taxon>Rhabditina</taxon>
        <taxon>Rhabditomorpha</taxon>
        <taxon>Rhabditoidea</taxon>
        <taxon>Rhabditidae</taxon>
        <taxon>Peloderinae</taxon>
        <taxon>Caenorhabditis</taxon>
    </lineage>
</organism>
<dbReference type="WBParaSite" id="Csp11.Scaffold629.g8961.t1">
    <property type="protein sequence ID" value="Csp11.Scaffold629.g8961.t1"/>
    <property type="gene ID" value="Csp11.Scaffold629.g8961"/>
</dbReference>
<sequence length="244" mass="28710">MRLTCAEDEKEVDAEDERMMRRERKERKGMGEMEKSRLSWRFGNVLHFPLRFVSPDYEEMRRKKKKRIWGKERSNSDSSHFTMAKQATQAPALNRQFDTQSNFLAADSFVRSGLVGQQVNTIDPSFYDCIYGVANSANTVIERCYKDIGCCADGCCKNGYWHNRYGWAVALIVIFCILVIVAFVIWLVVWLFNRSKDKQQKRDLYEHYEENNYSGLPTPQPTPTHFPAEQYSYDPARDRDNYRY</sequence>
<evidence type="ECO:0000313" key="3">
    <source>
        <dbReference type="Proteomes" id="UP000095282"/>
    </source>
</evidence>
<feature type="compositionally biased region" description="Acidic residues" evidence="1">
    <location>
        <begin position="1"/>
        <end position="16"/>
    </location>
</feature>
<protein>
    <submittedName>
        <fullName evidence="4">CX domain-containing protein</fullName>
    </submittedName>
</protein>
<evidence type="ECO:0000313" key="4">
    <source>
        <dbReference type="WBParaSite" id="Csp11.Scaffold629.g8961.t1"/>
    </source>
</evidence>
<dbReference type="Proteomes" id="UP000095282">
    <property type="component" value="Unplaced"/>
</dbReference>
<feature type="compositionally biased region" description="Basic and acidic residues" evidence="1">
    <location>
        <begin position="235"/>
        <end position="244"/>
    </location>
</feature>
<dbReference type="AlphaFoldDB" id="A0A1I7UG19"/>